<comment type="caution">
    <text evidence="8">The sequence shown here is derived from an EMBL/GenBank/DDBJ whole genome shotgun (WGS) entry which is preliminary data.</text>
</comment>
<evidence type="ECO:0000256" key="4">
    <source>
        <dbReference type="PIRSR" id="PIRSR000429-1"/>
    </source>
</evidence>
<evidence type="ECO:0000256" key="2">
    <source>
        <dbReference type="ARBA" id="ARBA00022679"/>
    </source>
</evidence>
<dbReference type="Proteomes" id="UP000484875">
    <property type="component" value="Unassembled WGS sequence"/>
</dbReference>
<accession>A0A845HB71</accession>
<dbReference type="SUPFAM" id="SSF53901">
    <property type="entry name" value="Thiolase-like"/>
    <property type="match status" value="2"/>
</dbReference>
<dbReference type="Gene3D" id="3.40.47.10">
    <property type="match status" value="2"/>
</dbReference>
<dbReference type="EMBL" id="WWCV01000005">
    <property type="protein sequence ID" value="MYN16011.1"/>
    <property type="molecule type" value="Genomic_DNA"/>
</dbReference>
<dbReference type="RefSeq" id="WP_161088773.1">
    <property type="nucleotide sequence ID" value="NZ_WWCV01000005.1"/>
</dbReference>
<dbReference type="InterPro" id="IPR020617">
    <property type="entry name" value="Thiolase_C"/>
</dbReference>
<dbReference type="InterPro" id="IPR020610">
    <property type="entry name" value="Thiolase_AS"/>
</dbReference>
<feature type="domain" description="Thiolase C-terminal" evidence="7">
    <location>
        <begin position="277"/>
        <end position="399"/>
    </location>
</feature>
<dbReference type="PANTHER" id="PTHR43365:SF1">
    <property type="entry name" value="ACETYL-COA C-ACYLTRANSFERASE"/>
    <property type="match status" value="1"/>
</dbReference>
<dbReference type="InterPro" id="IPR020616">
    <property type="entry name" value="Thiolase_N"/>
</dbReference>
<reference evidence="8 9" key="1">
    <citation type="submission" date="2019-12" db="EMBL/GenBank/DDBJ databases">
        <title>Novel species isolated from a subtropical stream in China.</title>
        <authorList>
            <person name="Lu H."/>
        </authorList>
    </citation>
    <scope>NUCLEOTIDE SEQUENCE [LARGE SCALE GENOMIC DNA]</scope>
    <source>
        <strain evidence="8 9">FT107W</strain>
    </source>
</reference>
<protein>
    <submittedName>
        <fullName evidence="8">Acetyl-CoA C-acetyltransferase</fullName>
        <ecNumber evidence="8">2.3.1.9</ecNumber>
    </submittedName>
</protein>
<dbReference type="InterPro" id="IPR020615">
    <property type="entry name" value="Thiolase_acyl_enz_int_AS"/>
</dbReference>
<proteinExistence type="inferred from homology"/>
<keyword evidence="9" id="KW-1185">Reference proteome</keyword>
<dbReference type="GO" id="GO:0003985">
    <property type="term" value="F:acetyl-CoA C-acetyltransferase activity"/>
    <property type="evidence" value="ECO:0007669"/>
    <property type="project" value="UniProtKB-EC"/>
</dbReference>
<evidence type="ECO:0000313" key="9">
    <source>
        <dbReference type="Proteomes" id="UP000484875"/>
    </source>
</evidence>
<evidence type="ECO:0000256" key="3">
    <source>
        <dbReference type="ARBA" id="ARBA00023315"/>
    </source>
</evidence>
<dbReference type="CDD" id="cd00751">
    <property type="entry name" value="thiolase"/>
    <property type="match status" value="1"/>
</dbReference>
<sequence>MTEAYVYEAIRTPRGKGKKDGSLHTVKPITLLSGLMRELQTRHKLDTALIDDVVLGCVTPVGDQGADIAKIAALAAGWDWKVAGVQLNRFCASGLEAVNLAAQKVRSGWEDLVVAGGVESMSRVPMGSDGGAWALDPETSLRTDFLPQGIGADLIAMLDGYTREQVDAYAMRSQQKAAAARAAGRFRSVVPVHDQNGVLILAEDEFIKPNTTIETLSGLKPSFEAAGRIGFDSVALRKYPQLDRVDHIHTAGNSSGIVDGAALALIGSEAAGNQLGLKPRARVLATAVTGTDPTIMLTGPAPAARKALLKAGLDIADIDLFEVNEAFASVVMRFMTELGVPEEKVNVNGGAIALGHPLGATGCMLLGTLLDELEARDLKRGLITLCVGGGMGIATIIERV</sequence>
<dbReference type="Pfam" id="PF02803">
    <property type="entry name" value="Thiolase_C"/>
    <property type="match status" value="1"/>
</dbReference>
<dbReference type="PROSITE" id="PS00099">
    <property type="entry name" value="THIOLASE_3"/>
    <property type="match status" value="1"/>
</dbReference>
<evidence type="ECO:0000259" key="6">
    <source>
        <dbReference type="Pfam" id="PF00108"/>
    </source>
</evidence>
<dbReference type="EC" id="2.3.1.9" evidence="8"/>
<evidence type="ECO:0000256" key="1">
    <source>
        <dbReference type="ARBA" id="ARBA00010982"/>
    </source>
</evidence>
<feature type="domain" description="Thiolase N-terminal" evidence="6">
    <location>
        <begin position="6"/>
        <end position="269"/>
    </location>
</feature>
<comment type="similarity">
    <text evidence="1 5">Belongs to the thiolase-like superfamily. Thiolase family.</text>
</comment>
<dbReference type="NCBIfam" id="NF006090">
    <property type="entry name" value="PRK08242.1"/>
    <property type="match status" value="1"/>
</dbReference>
<dbReference type="InterPro" id="IPR020613">
    <property type="entry name" value="Thiolase_CS"/>
</dbReference>
<feature type="active site" description="Acyl-thioester intermediate" evidence="4">
    <location>
        <position position="91"/>
    </location>
</feature>
<dbReference type="InterPro" id="IPR016039">
    <property type="entry name" value="Thiolase-like"/>
</dbReference>
<gene>
    <name evidence="8" type="ORF">GTP81_04535</name>
</gene>
<keyword evidence="3 5" id="KW-0012">Acyltransferase</keyword>
<keyword evidence="2 5" id="KW-0808">Transferase</keyword>
<dbReference type="Pfam" id="PF00108">
    <property type="entry name" value="Thiolase_N"/>
    <property type="match status" value="1"/>
</dbReference>
<feature type="active site" description="Proton acceptor" evidence="4">
    <location>
        <position position="386"/>
    </location>
</feature>
<evidence type="ECO:0000313" key="8">
    <source>
        <dbReference type="EMBL" id="MYN16011.1"/>
    </source>
</evidence>
<dbReference type="PROSITE" id="PS00098">
    <property type="entry name" value="THIOLASE_1"/>
    <property type="match status" value="1"/>
</dbReference>
<organism evidence="8 9">
    <name type="scientific">Duganella vulcania</name>
    <dbReference type="NCBI Taxonomy" id="2692166"/>
    <lineage>
        <taxon>Bacteria</taxon>
        <taxon>Pseudomonadati</taxon>
        <taxon>Pseudomonadota</taxon>
        <taxon>Betaproteobacteria</taxon>
        <taxon>Burkholderiales</taxon>
        <taxon>Oxalobacteraceae</taxon>
        <taxon>Telluria group</taxon>
        <taxon>Duganella</taxon>
    </lineage>
</organism>
<dbReference type="PROSITE" id="PS00737">
    <property type="entry name" value="THIOLASE_2"/>
    <property type="match status" value="1"/>
</dbReference>
<dbReference type="NCBIfam" id="TIGR01930">
    <property type="entry name" value="AcCoA-C-Actrans"/>
    <property type="match status" value="1"/>
</dbReference>
<evidence type="ECO:0000256" key="5">
    <source>
        <dbReference type="RuleBase" id="RU003557"/>
    </source>
</evidence>
<name>A0A845HB71_9BURK</name>
<dbReference type="PIRSF" id="PIRSF000429">
    <property type="entry name" value="Ac-CoA_Ac_transf"/>
    <property type="match status" value="1"/>
</dbReference>
<evidence type="ECO:0000259" key="7">
    <source>
        <dbReference type="Pfam" id="PF02803"/>
    </source>
</evidence>
<feature type="active site" description="Proton acceptor" evidence="4">
    <location>
        <position position="356"/>
    </location>
</feature>
<dbReference type="InterPro" id="IPR002155">
    <property type="entry name" value="Thiolase"/>
</dbReference>
<dbReference type="AlphaFoldDB" id="A0A845HB71"/>
<dbReference type="PANTHER" id="PTHR43365">
    <property type="entry name" value="BLR7806 PROTEIN"/>
    <property type="match status" value="1"/>
</dbReference>